<accession>A0A8K0PIQ6</accession>
<name>A0A8K0PIQ6_9PEZI</name>
<organism evidence="2 3">
    <name type="scientific">Elsinoe batatas</name>
    <dbReference type="NCBI Taxonomy" id="2601811"/>
    <lineage>
        <taxon>Eukaryota</taxon>
        <taxon>Fungi</taxon>
        <taxon>Dikarya</taxon>
        <taxon>Ascomycota</taxon>
        <taxon>Pezizomycotina</taxon>
        <taxon>Dothideomycetes</taxon>
        <taxon>Dothideomycetidae</taxon>
        <taxon>Myriangiales</taxon>
        <taxon>Elsinoaceae</taxon>
        <taxon>Elsinoe</taxon>
    </lineage>
</organism>
<dbReference type="AlphaFoldDB" id="A0A8K0PIQ6"/>
<proteinExistence type="predicted"/>
<keyword evidence="3" id="KW-1185">Reference proteome</keyword>
<comment type="caution">
    <text evidence="2">The sequence shown here is derived from an EMBL/GenBank/DDBJ whole genome shotgun (WGS) entry which is preliminary data.</text>
</comment>
<gene>
    <name evidence="2" type="ORF">KVT40_002618</name>
</gene>
<reference evidence="2" key="1">
    <citation type="submission" date="2021-07" db="EMBL/GenBank/DDBJ databases">
        <title>Elsinoe batatas strain:CRI-CJ2 Genome sequencing and assembly.</title>
        <authorList>
            <person name="Huang L."/>
        </authorList>
    </citation>
    <scope>NUCLEOTIDE SEQUENCE</scope>
    <source>
        <strain evidence="2">CRI-CJ2</strain>
    </source>
</reference>
<feature type="region of interest" description="Disordered" evidence="1">
    <location>
        <begin position="1"/>
        <end position="34"/>
    </location>
</feature>
<feature type="compositionally biased region" description="Polar residues" evidence="1">
    <location>
        <begin position="8"/>
        <end position="28"/>
    </location>
</feature>
<feature type="compositionally biased region" description="Polar residues" evidence="1">
    <location>
        <begin position="55"/>
        <end position="71"/>
    </location>
</feature>
<protein>
    <submittedName>
        <fullName evidence="2">Uncharacterized protein</fullName>
    </submittedName>
</protein>
<evidence type="ECO:0000256" key="1">
    <source>
        <dbReference type="SAM" id="MobiDB-lite"/>
    </source>
</evidence>
<dbReference type="Proteomes" id="UP000809789">
    <property type="component" value="Unassembled WGS sequence"/>
</dbReference>
<sequence length="244" mass="27672">MHGGASKQFESATGFSDNSPAEMSTDSQHCGLPERPERVSVLDLEHVDDLDPIESITNSSTPQYDSQNWTQDADPARNSAYAIADQVAAQSSEPNHREGAAEPPEPMYASPLILIHPIRLLAPPITKAEDDAHTFHRNVMSGAIGAWRIAKAASGPFTNLAWGEFRHRFALWIGFECNPIDCCWEYHKCIIGIAGTRRMFDSALWMERYARRMHHAKRDLPWTVHPNRDVKRQFEYRMIQDPEF</sequence>
<dbReference type="OrthoDB" id="10335417at2759"/>
<evidence type="ECO:0000313" key="3">
    <source>
        <dbReference type="Proteomes" id="UP000809789"/>
    </source>
</evidence>
<dbReference type="EMBL" id="JAESVG020000003">
    <property type="protein sequence ID" value="KAG8628753.1"/>
    <property type="molecule type" value="Genomic_DNA"/>
</dbReference>
<evidence type="ECO:0000313" key="2">
    <source>
        <dbReference type="EMBL" id="KAG8628753.1"/>
    </source>
</evidence>
<feature type="region of interest" description="Disordered" evidence="1">
    <location>
        <begin position="53"/>
        <end position="72"/>
    </location>
</feature>